<evidence type="ECO:0000313" key="1">
    <source>
        <dbReference type="EMBL" id="VAW80495.1"/>
    </source>
</evidence>
<dbReference type="EMBL" id="UOFL01000198">
    <property type="protein sequence ID" value="VAW80495.1"/>
    <property type="molecule type" value="Genomic_DNA"/>
</dbReference>
<protein>
    <recommendedName>
        <fullName evidence="2">NlpE C-terminal OB domain-containing protein</fullName>
    </recommendedName>
</protein>
<dbReference type="AlphaFoldDB" id="A0A3B0YI01"/>
<reference evidence="1" key="1">
    <citation type="submission" date="2018-06" db="EMBL/GenBank/DDBJ databases">
        <authorList>
            <person name="Zhirakovskaya E."/>
        </authorList>
    </citation>
    <scope>NUCLEOTIDE SEQUENCE</scope>
</reference>
<evidence type="ECO:0008006" key="2">
    <source>
        <dbReference type="Google" id="ProtNLM"/>
    </source>
</evidence>
<accession>A0A3B0YI01</accession>
<gene>
    <name evidence="1" type="ORF">MNBD_GAMMA12-3948</name>
</gene>
<proteinExistence type="predicted"/>
<name>A0A3B0YI01_9ZZZZ</name>
<dbReference type="Gene3D" id="2.40.50.540">
    <property type="match status" value="1"/>
</dbReference>
<organism evidence="1">
    <name type="scientific">hydrothermal vent metagenome</name>
    <dbReference type="NCBI Taxonomy" id="652676"/>
    <lineage>
        <taxon>unclassified sequences</taxon>
        <taxon>metagenomes</taxon>
        <taxon>ecological metagenomes</taxon>
    </lineage>
</organism>
<sequence>MKIFFVTILFILSVNVYGVKTVQTYKGMYVWGHEVNTFRSCGSKTEYWISAADSVLAPLVKYYEGNTTKSYQAIYVVFRGYKMNKATDGFAADYPGVIKILEVKMRRLKAPGKCH</sequence>
<dbReference type="InterPro" id="IPR038139">
    <property type="entry name" value="NlpE_C_sf"/>
</dbReference>